<evidence type="ECO:0000256" key="16">
    <source>
        <dbReference type="ARBA" id="ARBA00023209"/>
    </source>
</evidence>
<evidence type="ECO:0000256" key="7">
    <source>
        <dbReference type="ARBA" id="ARBA00019373"/>
    </source>
</evidence>
<keyword evidence="16" id="KW-0594">Phospholipid biosynthesis</keyword>
<feature type="transmembrane region" description="Helical" evidence="19">
    <location>
        <begin position="175"/>
        <end position="197"/>
    </location>
</feature>
<keyword evidence="12 18" id="KW-0548">Nucleotidyltransferase</keyword>
<keyword evidence="14" id="KW-0443">Lipid metabolism</keyword>
<evidence type="ECO:0000256" key="2">
    <source>
        <dbReference type="ARBA" id="ARBA00004651"/>
    </source>
</evidence>
<comment type="subcellular location">
    <subcellularLocation>
        <location evidence="2">Cell membrane</location>
        <topology evidence="2">Multi-pass membrane protein</topology>
    </subcellularLocation>
</comment>
<evidence type="ECO:0000256" key="12">
    <source>
        <dbReference type="ARBA" id="ARBA00022695"/>
    </source>
</evidence>
<dbReference type="Proteomes" id="UP000824209">
    <property type="component" value="Unassembled WGS sequence"/>
</dbReference>
<evidence type="ECO:0000256" key="15">
    <source>
        <dbReference type="ARBA" id="ARBA00023136"/>
    </source>
</evidence>
<dbReference type="Pfam" id="PF01148">
    <property type="entry name" value="CTP_transf_1"/>
    <property type="match status" value="1"/>
</dbReference>
<dbReference type="PANTHER" id="PTHR46382">
    <property type="entry name" value="PHOSPHATIDATE CYTIDYLYLTRANSFERASE"/>
    <property type="match status" value="1"/>
</dbReference>
<evidence type="ECO:0000256" key="5">
    <source>
        <dbReference type="ARBA" id="ARBA00010185"/>
    </source>
</evidence>
<keyword evidence="10 18" id="KW-0808">Transferase</keyword>
<feature type="transmembrane region" description="Helical" evidence="19">
    <location>
        <begin position="262"/>
        <end position="279"/>
    </location>
</feature>
<evidence type="ECO:0000256" key="8">
    <source>
        <dbReference type="ARBA" id="ARBA00022475"/>
    </source>
</evidence>
<dbReference type="EC" id="2.7.7.41" evidence="6 18"/>
<dbReference type="PANTHER" id="PTHR46382:SF1">
    <property type="entry name" value="PHOSPHATIDATE CYTIDYLYLTRANSFERASE"/>
    <property type="match status" value="1"/>
</dbReference>
<evidence type="ECO:0000256" key="10">
    <source>
        <dbReference type="ARBA" id="ARBA00022679"/>
    </source>
</evidence>
<name>A0A9D2M0U3_9FIRM</name>
<accession>A0A9D2M0U3</accession>
<evidence type="ECO:0000256" key="13">
    <source>
        <dbReference type="ARBA" id="ARBA00022989"/>
    </source>
</evidence>
<comment type="pathway">
    <text evidence="4">Lipid metabolism.</text>
</comment>
<evidence type="ECO:0000256" key="6">
    <source>
        <dbReference type="ARBA" id="ARBA00012487"/>
    </source>
</evidence>
<dbReference type="PROSITE" id="PS51257">
    <property type="entry name" value="PROKAR_LIPOPROTEIN"/>
    <property type="match status" value="1"/>
</dbReference>
<evidence type="ECO:0000313" key="20">
    <source>
        <dbReference type="EMBL" id="HJB38769.1"/>
    </source>
</evidence>
<evidence type="ECO:0000256" key="17">
    <source>
        <dbReference type="ARBA" id="ARBA00023264"/>
    </source>
</evidence>
<feature type="transmembrane region" description="Helical" evidence="19">
    <location>
        <begin position="5"/>
        <end position="23"/>
    </location>
</feature>
<dbReference type="AlphaFoldDB" id="A0A9D2M0U3"/>
<keyword evidence="13 19" id="KW-1133">Transmembrane helix</keyword>
<proteinExistence type="inferred from homology"/>
<keyword evidence="15 19" id="KW-0472">Membrane</keyword>
<keyword evidence="11 18" id="KW-0812">Transmembrane</keyword>
<evidence type="ECO:0000313" key="21">
    <source>
        <dbReference type="Proteomes" id="UP000824209"/>
    </source>
</evidence>
<feature type="transmembrane region" description="Helical" evidence="19">
    <location>
        <begin position="209"/>
        <end position="228"/>
    </location>
</feature>
<dbReference type="GO" id="GO:0004605">
    <property type="term" value="F:phosphatidate cytidylyltransferase activity"/>
    <property type="evidence" value="ECO:0007669"/>
    <property type="project" value="UniProtKB-EC"/>
</dbReference>
<comment type="pathway">
    <text evidence="3 18">Phospholipid metabolism; CDP-diacylglycerol biosynthesis; CDP-diacylglycerol from sn-glycerol 3-phosphate: step 3/3.</text>
</comment>
<feature type="transmembrane region" description="Helical" evidence="19">
    <location>
        <begin position="53"/>
        <end position="71"/>
    </location>
</feature>
<reference evidence="20" key="2">
    <citation type="submission" date="2021-04" db="EMBL/GenBank/DDBJ databases">
        <authorList>
            <person name="Gilroy R."/>
        </authorList>
    </citation>
    <scope>NUCLEOTIDE SEQUENCE</scope>
    <source>
        <strain evidence="20">ChiBcec8-14828</strain>
    </source>
</reference>
<feature type="transmembrane region" description="Helical" evidence="19">
    <location>
        <begin position="100"/>
        <end position="121"/>
    </location>
</feature>
<evidence type="ECO:0000256" key="19">
    <source>
        <dbReference type="SAM" id="Phobius"/>
    </source>
</evidence>
<comment type="catalytic activity">
    <reaction evidence="1 18">
        <text>a 1,2-diacyl-sn-glycero-3-phosphate + CTP + H(+) = a CDP-1,2-diacyl-sn-glycerol + diphosphate</text>
        <dbReference type="Rhea" id="RHEA:16229"/>
        <dbReference type="ChEBI" id="CHEBI:15378"/>
        <dbReference type="ChEBI" id="CHEBI:33019"/>
        <dbReference type="ChEBI" id="CHEBI:37563"/>
        <dbReference type="ChEBI" id="CHEBI:58332"/>
        <dbReference type="ChEBI" id="CHEBI:58608"/>
        <dbReference type="EC" id="2.7.7.41"/>
    </reaction>
</comment>
<sequence length="283" mass="30548">MKTRIITSIVGLAVLALVLVFFQTPIYNLVLACVSLIAIHEAYEAFQIRCKPVFAAFIPATLWLFLGQELFPGSVMWPVLYLLVLFLACAVIARIHTLSFAAVSGMMMLAGMIVACFYSLLYLRSCFEQTWESLYAVLLVLAFAWGGDSCAYFAGCALGKHKLAPQVSPKKTIEGAVGGIAGSVVLGLVITAIFTAIFGPNRLLEVYGAGYYVSIALVGAISSVLGILGDLTASAVKRQCEIKDYGTIFPGHGGILDRFDSVMLIAPFITICVFLELMLEFNV</sequence>
<feature type="transmembrane region" description="Helical" evidence="19">
    <location>
        <begin position="77"/>
        <end position="93"/>
    </location>
</feature>
<evidence type="ECO:0000256" key="14">
    <source>
        <dbReference type="ARBA" id="ARBA00023098"/>
    </source>
</evidence>
<gene>
    <name evidence="20" type="ORF">H9943_00035</name>
</gene>
<protein>
    <recommendedName>
        <fullName evidence="7 18">Phosphatidate cytidylyltransferase</fullName>
        <ecNumber evidence="6 18">2.7.7.41</ecNumber>
    </recommendedName>
</protein>
<evidence type="ECO:0000256" key="18">
    <source>
        <dbReference type="RuleBase" id="RU003938"/>
    </source>
</evidence>
<keyword evidence="8" id="KW-1003">Cell membrane</keyword>
<comment type="similarity">
    <text evidence="5 18">Belongs to the CDS family.</text>
</comment>
<reference evidence="20" key="1">
    <citation type="journal article" date="2021" name="PeerJ">
        <title>Extensive microbial diversity within the chicken gut microbiome revealed by metagenomics and culture.</title>
        <authorList>
            <person name="Gilroy R."/>
            <person name="Ravi A."/>
            <person name="Getino M."/>
            <person name="Pursley I."/>
            <person name="Horton D.L."/>
            <person name="Alikhan N.F."/>
            <person name="Baker D."/>
            <person name="Gharbi K."/>
            <person name="Hall N."/>
            <person name="Watson M."/>
            <person name="Adriaenssens E.M."/>
            <person name="Foster-Nyarko E."/>
            <person name="Jarju S."/>
            <person name="Secka A."/>
            <person name="Antonio M."/>
            <person name="Oren A."/>
            <person name="Chaudhuri R.R."/>
            <person name="La Ragione R."/>
            <person name="Hildebrand F."/>
            <person name="Pallen M.J."/>
        </authorList>
    </citation>
    <scope>NUCLEOTIDE SEQUENCE</scope>
    <source>
        <strain evidence="20">ChiBcec8-14828</strain>
    </source>
</reference>
<organism evidence="20 21">
    <name type="scientific">Candidatus Ruthenibacterium avium</name>
    <dbReference type="NCBI Taxonomy" id="2838751"/>
    <lineage>
        <taxon>Bacteria</taxon>
        <taxon>Bacillati</taxon>
        <taxon>Bacillota</taxon>
        <taxon>Clostridia</taxon>
        <taxon>Eubacteriales</taxon>
        <taxon>Oscillospiraceae</taxon>
        <taxon>Ruthenibacterium</taxon>
    </lineage>
</organism>
<dbReference type="EMBL" id="DWYA01000001">
    <property type="protein sequence ID" value="HJB38769.1"/>
    <property type="molecule type" value="Genomic_DNA"/>
</dbReference>
<keyword evidence="9" id="KW-0444">Lipid biosynthesis</keyword>
<keyword evidence="17" id="KW-1208">Phospholipid metabolism</keyword>
<evidence type="ECO:0000256" key="3">
    <source>
        <dbReference type="ARBA" id="ARBA00005119"/>
    </source>
</evidence>
<evidence type="ECO:0000256" key="1">
    <source>
        <dbReference type="ARBA" id="ARBA00001698"/>
    </source>
</evidence>
<dbReference type="GO" id="GO:0005886">
    <property type="term" value="C:plasma membrane"/>
    <property type="evidence" value="ECO:0007669"/>
    <property type="project" value="UniProtKB-SubCell"/>
</dbReference>
<dbReference type="PROSITE" id="PS01315">
    <property type="entry name" value="CDS"/>
    <property type="match status" value="1"/>
</dbReference>
<dbReference type="GO" id="GO:0016024">
    <property type="term" value="P:CDP-diacylglycerol biosynthetic process"/>
    <property type="evidence" value="ECO:0007669"/>
    <property type="project" value="TreeGrafter"/>
</dbReference>
<evidence type="ECO:0000256" key="11">
    <source>
        <dbReference type="ARBA" id="ARBA00022692"/>
    </source>
</evidence>
<comment type="caution">
    <text evidence="20">The sequence shown here is derived from an EMBL/GenBank/DDBJ whole genome shotgun (WGS) entry which is preliminary data.</text>
</comment>
<feature type="transmembrane region" description="Helical" evidence="19">
    <location>
        <begin position="133"/>
        <end position="154"/>
    </location>
</feature>
<evidence type="ECO:0000256" key="9">
    <source>
        <dbReference type="ARBA" id="ARBA00022516"/>
    </source>
</evidence>
<evidence type="ECO:0000256" key="4">
    <source>
        <dbReference type="ARBA" id="ARBA00005189"/>
    </source>
</evidence>
<dbReference type="InterPro" id="IPR000374">
    <property type="entry name" value="PC_trans"/>
</dbReference>